<gene>
    <name evidence="1" type="ORF">GCM10009535_40190</name>
</gene>
<evidence type="ECO:0000313" key="2">
    <source>
        <dbReference type="Proteomes" id="UP001500724"/>
    </source>
</evidence>
<reference evidence="1 2" key="1">
    <citation type="journal article" date="2019" name="Int. J. Syst. Evol. Microbiol.">
        <title>The Global Catalogue of Microorganisms (GCM) 10K type strain sequencing project: providing services to taxonomists for standard genome sequencing and annotation.</title>
        <authorList>
            <consortium name="The Broad Institute Genomics Platform"/>
            <consortium name="The Broad Institute Genome Sequencing Center for Infectious Disease"/>
            <person name="Wu L."/>
            <person name="Ma J."/>
        </authorList>
    </citation>
    <scope>NUCLEOTIDE SEQUENCE [LARGE SCALE GENOMIC DNA]</scope>
    <source>
        <strain evidence="1 2">JCM 10367</strain>
    </source>
</reference>
<organism evidence="1 2">
    <name type="scientific">Streptomyces thermocarboxydovorans</name>
    <dbReference type="NCBI Taxonomy" id="59298"/>
    <lineage>
        <taxon>Bacteria</taxon>
        <taxon>Bacillati</taxon>
        <taxon>Actinomycetota</taxon>
        <taxon>Actinomycetes</taxon>
        <taxon>Kitasatosporales</taxon>
        <taxon>Streptomycetaceae</taxon>
        <taxon>Streptomyces</taxon>
    </lineage>
</organism>
<protein>
    <submittedName>
        <fullName evidence="1">Uncharacterized protein</fullName>
    </submittedName>
</protein>
<evidence type="ECO:0000313" key="1">
    <source>
        <dbReference type="EMBL" id="GAA0657139.1"/>
    </source>
</evidence>
<proteinExistence type="predicted"/>
<dbReference type="Proteomes" id="UP001500724">
    <property type="component" value="Unassembled WGS sequence"/>
</dbReference>
<dbReference type="EMBL" id="BAAAGU010000042">
    <property type="protein sequence ID" value="GAA0657139.1"/>
    <property type="molecule type" value="Genomic_DNA"/>
</dbReference>
<accession>A0ABN1HL02</accession>
<sequence length="190" mass="20497">MQNNVQPIDPGFVAEFPAVAAALAKLDGRPLPEPLHPLAAVVDADASAYDPDAGRARGLVTVADAERINAAHEDADLMRVDAPQVSRCDALDSQCGGAYCQDPQERVHYGPEHALRVSFVDEPLLPFELAQWDGEQPHLSFFADGSWPALDVAQVDELLLALDRYTGALRVAREHLARALDGQVARRGDA</sequence>
<keyword evidence="2" id="KW-1185">Reference proteome</keyword>
<comment type="caution">
    <text evidence="1">The sequence shown here is derived from an EMBL/GenBank/DDBJ whole genome shotgun (WGS) entry which is preliminary data.</text>
</comment>
<dbReference type="RefSeq" id="WP_344003651.1">
    <property type="nucleotide sequence ID" value="NZ_BAAAGU010000042.1"/>
</dbReference>
<name>A0ABN1HL02_9ACTN</name>